<evidence type="ECO:0000313" key="3">
    <source>
        <dbReference type="Proteomes" id="UP000692954"/>
    </source>
</evidence>
<feature type="transmembrane region" description="Helical" evidence="1">
    <location>
        <begin position="58"/>
        <end position="82"/>
    </location>
</feature>
<name>A0A8S1RR34_9CILI</name>
<keyword evidence="1" id="KW-1133">Transmembrane helix</keyword>
<keyword evidence="1" id="KW-0472">Membrane</keyword>
<feature type="transmembrane region" description="Helical" evidence="1">
    <location>
        <begin position="312"/>
        <end position="332"/>
    </location>
</feature>
<dbReference type="Proteomes" id="UP000692954">
    <property type="component" value="Unassembled WGS sequence"/>
</dbReference>
<proteinExistence type="predicted"/>
<reference evidence="2" key="1">
    <citation type="submission" date="2021-01" db="EMBL/GenBank/DDBJ databases">
        <authorList>
            <consortium name="Genoscope - CEA"/>
            <person name="William W."/>
        </authorList>
    </citation>
    <scope>NUCLEOTIDE SEQUENCE</scope>
</reference>
<protein>
    <recommendedName>
        <fullName evidence="4">Transmembrane protein</fullName>
    </recommendedName>
</protein>
<dbReference type="AlphaFoldDB" id="A0A8S1RR34"/>
<organism evidence="2 3">
    <name type="scientific">Paramecium sonneborni</name>
    <dbReference type="NCBI Taxonomy" id="65129"/>
    <lineage>
        <taxon>Eukaryota</taxon>
        <taxon>Sar</taxon>
        <taxon>Alveolata</taxon>
        <taxon>Ciliophora</taxon>
        <taxon>Intramacronucleata</taxon>
        <taxon>Oligohymenophorea</taxon>
        <taxon>Peniculida</taxon>
        <taxon>Parameciidae</taxon>
        <taxon>Paramecium</taxon>
    </lineage>
</organism>
<gene>
    <name evidence="2" type="ORF">PSON_ATCC_30995.1.T2410019</name>
</gene>
<comment type="caution">
    <text evidence="2">The sequence shown here is derived from an EMBL/GenBank/DDBJ whole genome shotgun (WGS) entry which is preliminary data.</text>
</comment>
<evidence type="ECO:0000256" key="1">
    <source>
        <dbReference type="SAM" id="Phobius"/>
    </source>
</evidence>
<sequence length="362" mass="43861">MNWLKFRNLISCKDRKINGYHYRPQLEIILVIKIQVNMTILSRILLYLQKQLDKGIFILELFLVGLIYLLFVCLESLLFLLWQAFNFGVSCNQCFGENITQRIQGQTSSNGNYVFFKDCSFIKERKFNKCLFKYLILNLRYNQNEFKINKRQYRNKQDEYNMNQEITNQSINNRKINIYICLKCKYFEQITIRDQFSECKNKIFEPAQIDVNRIPRFQLQSQFLSKKIILYKLCVIKIFCLKRQFIIRSFVFKNIKNDITQQHYEIVIKYETDSIILRLEEMISESWELNQILNSLLDYQTQNELEKLIESGSFAFIILLYYQIIIQFYFTVKEKQMELNQQLKHFFKKCQFRKILINGESN</sequence>
<evidence type="ECO:0008006" key="4">
    <source>
        <dbReference type="Google" id="ProtNLM"/>
    </source>
</evidence>
<evidence type="ECO:0000313" key="2">
    <source>
        <dbReference type="EMBL" id="CAD8129742.1"/>
    </source>
</evidence>
<keyword evidence="3" id="KW-1185">Reference proteome</keyword>
<keyword evidence="1" id="KW-0812">Transmembrane</keyword>
<dbReference type="EMBL" id="CAJJDN010000241">
    <property type="protein sequence ID" value="CAD8129742.1"/>
    <property type="molecule type" value="Genomic_DNA"/>
</dbReference>
<accession>A0A8S1RR34</accession>